<comment type="caution">
    <text evidence="2">The sequence shown here is derived from an EMBL/GenBank/DDBJ whole genome shotgun (WGS) entry which is preliminary data.</text>
</comment>
<dbReference type="Proteomes" id="UP000620366">
    <property type="component" value="Unassembled WGS sequence"/>
</dbReference>
<dbReference type="AlphaFoldDB" id="A0A926DG52"/>
<sequence>MMKVQFTETVLRDANQSLIATRLPFSEFEPILKTMDKAGFYSLECWGGATFDSCLRYLNEDPWERLRKIKAACPNTKLQMLLRGQNILGYKHYPDDIVRLFVKKSVENGMDIIRIFDALNDLRNIEVAMDETKKCGAIASAALCYTTSPVHTVEAFAKLGKQMEDMGADTICIKDMAGIMGPQEAYDLVKALKETVKVPIVVHTHATTGLGPMTLMKAVEAGAEVIDTAISTFSGGTSQPSTEALAYSLKQMGYEVDLDFKVLKEINDFFKPIFNQYIDNGTLNPFVLTTNPDALTYQVPGGMLSNLLAQLKAQNSLDRLDEVLAEIPNVRKDLGYPPLVTPMSQMVGVQSTFNVLLGERYKNLAKEVKSYVKGEYGKAPGVVDPDLIKKVLGDEQPITGRYAETLAPGFEAAKEECKQYAQSDEDVLSYVAFPQQAMKFFEAREERKSNTAQYSIVKLEG</sequence>
<dbReference type="NCBIfam" id="NF006761">
    <property type="entry name" value="PRK09282.1"/>
    <property type="match status" value="1"/>
</dbReference>
<name>A0A926DG52_9FIRM</name>
<dbReference type="SUPFAM" id="SSF89000">
    <property type="entry name" value="post-HMGL domain-like"/>
    <property type="match status" value="1"/>
</dbReference>
<dbReference type="EMBL" id="JACRSP010000005">
    <property type="protein sequence ID" value="MBC8537222.1"/>
    <property type="molecule type" value="Genomic_DNA"/>
</dbReference>
<dbReference type="SUPFAM" id="SSF51569">
    <property type="entry name" value="Aldolase"/>
    <property type="match status" value="1"/>
</dbReference>
<evidence type="ECO:0000313" key="2">
    <source>
        <dbReference type="EMBL" id="MBC8537222.1"/>
    </source>
</evidence>
<proteinExistence type="predicted"/>
<dbReference type="Gene3D" id="3.20.20.70">
    <property type="entry name" value="Aldolase class I"/>
    <property type="match status" value="1"/>
</dbReference>
<dbReference type="Pfam" id="PF02436">
    <property type="entry name" value="PYC_OADA"/>
    <property type="match status" value="1"/>
</dbReference>
<evidence type="ECO:0000313" key="3">
    <source>
        <dbReference type="Proteomes" id="UP000620366"/>
    </source>
</evidence>
<accession>A0A926DG52</accession>
<dbReference type="InterPro" id="IPR000891">
    <property type="entry name" value="PYR_CT"/>
</dbReference>
<organism evidence="2 3">
    <name type="scientific">Feifania hominis</name>
    <dbReference type="NCBI Taxonomy" id="2763660"/>
    <lineage>
        <taxon>Bacteria</taxon>
        <taxon>Bacillati</taxon>
        <taxon>Bacillota</taxon>
        <taxon>Clostridia</taxon>
        <taxon>Eubacteriales</taxon>
        <taxon>Feifaniaceae</taxon>
        <taxon>Feifania</taxon>
    </lineage>
</organism>
<keyword evidence="2" id="KW-0670">Pyruvate</keyword>
<evidence type="ECO:0000259" key="1">
    <source>
        <dbReference type="PROSITE" id="PS50991"/>
    </source>
</evidence>
<dbReference type="CDD" id="cd07937">
    <property type="entry name" value="DRE_TIM_PC_TC_5S"/>
    <property type="match status" value="1"/>
</dbReference>
<dbReference type="InterPro" id="IPR003379">
    <property type="entry name" value="Carboxylase_cons_dom"/>
</dbReference>
<dbReference type="InterPro" id="IPR013785">
    <property type="entry name" value="Aldolase_TIM"/>
</dbReference>
<feature type="domain" description="Pyruvate carboxyltransferase" evidence="1">
    <location>
        <begin position="4"/>
        <end position="264"/>
    </location>
</feature>
<reference evidence="2" key="1">
    <citation type="submission" date="2020-08" db="EMBL/GenBank/DDBJ databases">
        <title>Genome public.</title>
        <authorList>
            <person name="Liu C."/>
            <person name="Sun Q."/>
        </authorList>
    </citation>
    <scope>NUCLEOTIDE SEQUENCE</scope>
    <source>
        <strain evidence="2">BX7</strain>
    </source>
</reference>
<dbReference type="Pfam" id="PF00682">
    <property type="entry name" value="HMGL-like"/>
    <property type="match status" value="1"/>
</dbReference>
<keyword evidence="3" id="KW-1185">Reference proteome</keyword>
<dbReference type="PANTHER" id="PTHR43778:SF2">
    <property type="entry name" value="PYRUVATE CARBOXYLASE, MITOCHONDRIAL"/>
    <property type="match status" value="1"/>
</dbReference>
<dbReference type="PANTHER" id="PTHR43778">
    <property type="entry name" value="PYRUVATE CARBOXYLASE"/>
    <property type="match status" value="1"/>
</dbReference>
<dbReference type="GO" id="GO:0006094">
    <property type="term" value="P:gluconeogenesis"/>
    <property type="evidence" value="ECO:0007669"/>
    <property type="project" value="TreeGrafter"/>
</dbReference>
<protein>
    <submittedName>
        <fullName evidence="2">Pyruvate carboxylase subunit B</fullName>
        <ecNumber evidence="2">6.4.1.1</ecNumber>
    </submittedName>
</protein>
<dbReference type="GO" id="GO:0004736">
    <property type="term" value="F:pyruvate carboxylase activity"/>
    <property type="evidence" value="ECO:0007669"/>
    <property type="project" value="UniProtKB-EC"/>
</dbReference>
<gene>
    <name evidence="2" type="ORF">H8695_11040</name>
</gene>
<keyword evidence="2" id="KW-0436">Ligase</keyword>
<dbReference type="PROSITE" id="PS50991">
    <property type="entry name" value="PYR_CT"/>
    <property type="match status" value="1"/>
</dbReference>
<dbReference type="InterPro" id="IPR055268">
    <property type="entry name" value="PCB-like"/>
</dbReference>
<dbReference type="EC" id="6.4.1.1" evidence="2"/>
<dbReference type="GO" id="GO:0005737">
    <property type="term" value="C:cytoplasm"/>
    <property type="evidence" value="ECO:0007669"/>
    <property type="project" value="TreeGrafter"/>
</dbReference>